<evidence type="ECO:0008006" key="4">
    <source>
        <dbReference type="Google" id="ProtNLM"/>
    </source>
</evidence>
<feature type="transmembrane region" description="Helical" evidence="1">
    <location>
        <begin position="12"/>
        <end position="36"/>
    </location>
</feature>
<keyword evidence="1" id="KW-0472">Membrane</keyword>
<protein>
    <recommendedName>
        <fullName evidence="4">Innexin</fullName>
    </recommendedName>
</protein>
<dbReference type="AlphaFoldDB" id="T1GK90"/>
<sequence length="75" mass="8648">FVLTNSYTKFIILWYVYCVAALNAIVERIVLLMAIIGTTFAQSNTYLPPKQNGYDYPAPPGRPVRCYYKYIFILS</sequence>
<dbReference type="HOGENOM" id="CLU_2678096_0_0_1"/>
<evidence type="ECO:0000313" key="2">
    <source>
        <dbReference type="EnsemblMetazoa" id="MESCA003909-PA"/>
    </source>
</evidence>
<dbReference type="Proteomes" id="UP000015102">
    <property type="component" value="Unassembled WGS sequence"/>
</dbReference>
<dbReference type="EMBL" id="CAQQ02200111">
    <property type="status" value="NOT_ANNOTATED_CDS"/>
    <property type="molecule type" value="Genomic_DNA"/>
</dbReference>
<evidence type="ECO:0000313" key="3">
    <source>
        <dbReference type="Proteomes" id="UP000015102"/>
    </source>
</evidence>
<keyword evidence="3" id="KW-1185">Reference proteome</keyword>
<evidence type="ECO:0000256" key="1">
    <source>
        <dbReference type="SAM" id="Phobius"/>
    </source>
</evidence>
<reference evidence="2" key="2">
    <citation type="submission" date="2015-06" db="UniProtKB">
        <authorList>
            <consortium name="EnsemblMetazoa"/>
        </authorList>
    </citation>
    <scope>IDENTIFICATION</scope>
</reference>
<dbReference type="EnsemblMetazoa" id="MESCA003909-RA">
    <property type="protein sequence ID" value="MESCA003909-PA"/>
    <property type="gene ID" value="MESCA003909"/>
</dbReference>
<reference evidence="3" key="1">
    <citation type="submission" date="2013-02" db="EMBL/GenBank/DDBJ databases">
        <authorList>
            <person name="Hughes D."/>
        </authorList>
    </citation>
    <scope>NUCLEOTIDE SEQUENCE</scope>
    <source>
        <strain>Durham</strain>
        <strain evidence="3">NC isolate 2 -- Noor lab</strain>
    </source>
</reference>
<keyword evidence="1" id="KW-1133">Transmembrane helix</keyword>
<name>T1GK90_MEGSC</name>
<proteinExistence type="predicted"/>
<organism evidence="2 3">
    <name type="scientific">Megaselia scalaris</name>
    <name type="common">Humpbacked fly</name>
    <name type="synonym">Phora scalaris</name>
    <dbReference type="NCBI Taxonomy" id="36166"/>
    <lineage>
        <taxon>Eukaryota</taxon>
        <taxon>Metazoa</taxon>
        <taxon>Ecdysozoa</taxon>
        <taxon>Arthropoda</taxon>
        <taxon>Hexapoda</taxon>
        <taxon>Insecta</taxon>
        <taxon>Pterygota</taxon>
        <taxon>Neoptera</taxon>
        <taxon>Endopterygota</taxon>
        <taxon>Diptera</taxon>
        <taxon>Brachycera</taxon>
        <taxon>Muscomorpha</taxon>
        <taxon>Platypezoidea</taxon>
        <taxon>Phoridae</taxon>
        <taxon>Megaseliini</taxon>
        <taxon>Megaselia</taxon>
    </lineage>
</organism>
<keyword evidence="1" id="KW-0812">Transmembrane</keyword>
<accession>T1GK90</accession>